<dbReference type="Gene3D" id="2.60.40.420">
    <property type="entry name" value="Cupredoxins - blue copper proteins"/>
    <property type="match status" value="2"/>
</dbReference>
<accession>A0ABD5QVJ9</accession>
<dbReference type="GO" id="GO:0046872">
    <property type="term" value="F:metal ion binding"/>
    <property type="evidence" value="ECO:0007669"/>
    <property type="project" value="UniProtKB-KW"/>
</dbReference>
<dbReference type="InterPro" id="IPR008972">
    <property type="entry name" value="Cupredoxin"/>
</dbReference>
<feature type="domain" description="Blue (type 1) copper" evidence="3">
    <location>
        <begin position="78"/>
        <end position="156"/>
    </location>
</feature>
<dbReference type="InterPro" id="IPR000923">
    <property type="entry name" value="BlueCu_1"/>
</dbReference>
<proteinExistence type="predicted"/>
<dbReference type="Proteomes" id="UP001596145">
    <property type="component" value="Unassembled WGS sequence"/>
</dbReference>
<dbReference type="InterPro" id="IPR006311">
    <property type="entry name" value="TAT_signal"/>
</dbReference>
<keyword evidence="1" id="KW-0479">Metal-binding</keyword>
<dbReference type="RefSeq" id="WP_238987667.1">
    <property type="nucleotide sequence ID" value="NZ_JBHSKV010000021.1"/>
</dbReference>
<dbReference type="InterPro" id="IPR017533">
    <property type="entry name" value="Halocyanin"/>
</dbReference>
<organism evidence="4 5">
    <name type="scientific">Halorubrum glutamatedens</name>
    <dbReference type="NCBI Taxonomy" id="2707018"/>
    <lineage>
        <taxon>Archaea</taxon>
        <taxon>Methanobacteriati</taxon>
        <taxon>Methanobacteriota</taxon>
        <taxon>Stenosarchaea group</taxon>
        <taxon>Halobacteria</taxon>
        <taxon>Halobacteriales</taxon>
        <taxon>Haloferacaceae</taxon>
        <taxon>Halorubrum</taxon>
    </lineage>
</organism>
<dbReference type="Pfam" id="PF00127">
    <property type="entry name" value="Copper-bind"/>
    <property type="match status" value="2"/>
</dbReference>
<evidence type="ECO:0000259" key="3">
    <source>
        <dbReference type="Pfam" id="PF00127"/>
    </source>
</evidence>
<dbReference type="PANTHER" id="PTHR36507">
    <property type="entry name" value="BLL1555 PROTEIN"/>
    <property type="match status" value="1"/>
</dbReference>
<evidence type="ECO:0000256" key="1">
    <source>
        <dbReference type="ARBA" id="ARBA00022723"/>
    </source>
</evidence>
<dbReference type="CDD" id="cd04220">
    <property type="entry name" value="Halocyanin"/>
    <property type="match status" value="2"/>
</dbReference>
<evidence type="ECO:0000313" key="5">
    <source>
        <dbReference type="Proteomes" id="UP001596145"/>
    </source>
</evidence>
<gene>
    <name evidence="4" type="ORF">ACFPJA_15660</name>
</gene>
<dbReference type="PROSITE" id="PS51318">
    <property type="entry name" value="TAT"/>
    <property type="match status" value="1"/>
</dbReference>
<evidence type="ECO:0000256" key="2">
    <source>
        <dbReference type="ARBA" id="ARBA00023008"/>
    </source>
</evidence>
<reference evidence="4 5" key="1">
    <citation type="journal article" date="2019" name="Int. J. Syst. Evol. Microbiol.">
        <title>The Global Catalogue of Microorganisms (GCM) 10K type strain sequencing project: providing services to taxonomists for standard genome sequencing and annotation.</title>
        <authorList>
            <consortium name="The Broad Institute Genomics Platform"/>
            <consortium name="The Broad Institute Genome Sequencing Center for Infectious Disease"/>
            <person name="Wu L."/>
            <person name="Ma J."/>
        </authorList>
    </citation>
    <scope>NUCLEOTIDE SEQUENCE [LARGE SCALE GENOMIC DNA]</scope>
    <source>
        <strain evidence="4 5">CGMCC 1.16026</strain>
    </source>
</reference>
<dbReference type="EMBL" id="JBHSKV010000021">
    <property type="protein sequence ID" value="MFC5136151.1"/>
    <property type="molecule type" value="Genomic_DNA"/>
</dbReference>
<keyword evidence="2" id="KW-0186">Copper</keyword>
<comment type="caution">
    <text evidence="4">The sequence shown here is derived from an EMBL/GenBank/DDBJ whole genome shotgun (WGS) entry which is preliminary data.</text>
</comment>
<dbReference type="NCBIfam" id="TIGR03102">
    <property type="entry name" value="halo_cynanin"/>
    <property type="match status" value="1"/>
</dbReference>
<keyword evidence="5" id="KW-1185">Reference proteome</keyword>
<sequence length="279" mass="30173">MPSTNRRAFLGASTVLGLGTLAGFKNLRTADARTETSAIENDDSLDDWLATANDPRTPRIRDFRFDDPPTVYLDVSNSKSFSPPAIKVAPDTTVTWEWTGTDREHNVVAADGTFDSGAPDGEAGTTFEYTFETEGTYRYVSEPQAEAGMKGVVVVESAPSSGYPTVDEWLVDTNEYDGSITDRTDEDLVEITTGADGNGGNLAFDPHAVTVSTETTIRWSWTGSGGGHDVAFEDADVGSETIYAEPGVHFEHTFNETGVFRYACRPHRGLGHRGAIVVE</sequence>
<protein>
    <submittedName>
        <fullName evidence="4">Halocyanin domain-containing protein</fullName>
    </submittedName>
</protein>
<dbReference type="SUPFAM" id="SSF49503">
    <property type="entry name" value="Cupredoxins"/>
    <property type="match status" value="2"/>
</dbReference>
<dbReference type="AlphaFoldDB" id="A0ABD5QVJ9"/>
<feature type="domain" description="Blue (type 1) copper" evidence="3">
    <location>
        <begin position="196"/>
        <end position="279"/>
    </location>
</feature>
<evidence type="ECO:0000313" key="4">
    <source>
        <dbReference type="EMBL" id="MFC5136151.1"/>
    </source>
</evidence>
<name>A0ABD5QVJ9_9EURY</name>
<dbReference type="PANTHER" id="PTHR36507:SF1">
    <property type="entry name" value="BLL1555 PROTEIN"/>
    <property type="match status" value="1"/>
</dbReference>
<dbReference type="InterPro" id="IPR052721">
    <property type="entry name" value="ET_Amicyanin"/>
</dbReference>